<dbReference type="Gene3D" id="1.10.720.30">
    <property type="entry name" value="SAP domain"/>
    <property type="match status" value="1"/>
</dbReference>
<dbReference type="AlphaFoldDB" id="A0A9Q1CHQ0"/>
<reference evidence="3" key="1">
    <citation type="submission" date="2021-10" db="EMBL/GenBank/DDBJ databases">
        <title>Tropical sea cucumber genome reveals ecological adaptation and Cuvierian tubules defense mechanism.</title>
        <authorList>
            <person name="Chen T."/>
        </authorList>
    </citation>
    <scope>NUCLEOTIDE SEQUENCE</scope>
    <source>
        <strain evidence="3">Nanhai2018</strain>
        <tissue evidence="3">Muscle</tissue>
    </source>
</reference>
<accession>A0A9Q1CHQ0</accession>
<evidence type="ECO:0000313" key="3">
    <source>
        <dbReference type="EMBL" id="KAJ8045506.1"/>
    </source>
</evidence>
<dbReference type="EMBL" id="JAIZAY010000003">
    <property type="protein sequence ID" value="KAJ8045506.1"/>
    <property type="molecule type" value="Genomic_DNA"/>
</dbReference>
<dbReference type="PANTHER" id="PTHR12785">
    <property type="entry name" value="SPLICING FACTOR 3B"/>
    <property type="match status" value="1"/>
</dbReference>
<proteinExistence type="predicted"/>
<gene>
    <name evidence="3" type="ORF">HOLleu_08527</name>
</gene>
<organism evidence="3 4">
    <name type="scientific">Holothuria leucospilota</name>
    <name type="common">Black long sea cucumber</name>
    <name type="synonym">Mertensiothuria leucospilota</name>
    <dbReference type="NCBI Taxonomy" id="206669"/>
    <lineage>
        <taxon>Eukaryota</taxon>
        <taxon>Metazoa</taxon>
        <taxon>Echinodermata</taxon>
        <taxon>Eleutherozoa</taxon>
        <taxon>Echinozoa</taxon>
        <taxon>Holothuroidea</taxon>
        <taxon>Aspidochirotacea</taxon>
        <taxon>Aspidochirotida</taxon>
        <taxon>Holothuriidae</taxon>
        <taxon>Holothuria</taxon>
    </lineage>
</organism>
<dbReference type="SMART" id="SM00513">
    <property type="entry name" value="SAP"/>
    <property type="match status" value="1"/>
</dbReference>
<feature type="region of interest" description="Disordered" evidence="1">
    <location>
        <begin position="973"/>
        <end position="1035"/>
    </location>
</feature>
<dbReference type="InterPro" id="IPR007180">
    <property type="entry name" value="DUF382"/>
</dbReference>
<dbReference type="Pfam" id="PF04037">
    <property type="entry name" value="DUF382"/>
    <property type="match status" value="1"/>
</dbReference>
<evidence type="ECO:0000256" key="1">
    <source>
        <dbReference type="SAM" id="MobiDB-lite"/>
    </source>
</evidence>
<name>A0A9Q1CHQ0_HOLLE</name>
<dbReference type="InterPro" id="IPR052584">
    <property type="entry name" value="U2_snRNP_Complex_Component"/>
</dbReference>
<dbReference type="InterPro" id="IPR003034">
    <property type="entry name" value="SAP_dom"/>
</dbReference>
<dbReference type="InterPro" id="IPR036361">
    <property type="entry name" value="SAP_dom_sf"/>
</dbReference>
<feature type="compositionally biased region" description="Pro residues" evidence="1">
    <location>
        <begin position="310"/>
        <end position="319"/>
    </location>
</feature>
<dbReference type="PANTHER" id="PTHR12785:SF6">
    <property type="entry name" value="SPLICING FACTOR 3B SUBUNIT 2"/>
    <property type="match status" value="1"/>
</dbReference>
<dbReference type="OrthoDB" id="10260794at2759"/>
<feature type="compositionally biased region" description="Basic and acidic residues" evidence="1">
    <location>
        <begin position="586"/>
        <end position="599"/>
    </location>
</feature>
<feature type="compositionally biased region" description="Pro residues" evidence="1">
    <location>
        <begin position="450"/>
        <end position="463"/>
    </location>
</feature>
<feature type="compositionally biased region" description="Pro residues" evidence="1">
    <location>
        <begin position="328"/>
        <end position="358"/>
    </location>
</feature>
<dbReference type="SMART" id="SM00581">
    <property type="entry name" value="PSP"/>
    <property type="match status" value="1"/>
</dbReference>
<comment type="caution">
    <text evidence="3">The sequence shown here is derived from an EMBL/GenBank/DDBJ whole genome shotgun (WGS) entry which is preliminary data.</text>
</comment>
<feature type="domain" description="SAP" evidence="2">
    <location>
        <begin position="8"/>
        <end position="42"/>
    </location>
</feature>
<evidence type="ECO:0000259" key="2">
    <source>
        <dbReference type="PROSITE" id="PS50800"/>
    </source>
</evidence>
<feature type="compositionally biased region" description="Low complexity" evidence="1">
    <location>
        <begin position="138"/>
        <end position="149"/>
    </location>
</feature>
<dbReference type="PROSITE" id="PS50800">
    <property type="entry name" value="SAP"/>
    <property type="match status" value="1"/>
</dbReference>
<feature type="compositionally biased region" description="Basic and acidic residues" evidence="1">
    <location>
        <begin position="686"/>
        <end position="706"/>
    </location>
</feature>
<feature type="region of interest" description="Disordered" evidence="1">
    <location>
        <begin position="43"/>
        <end position="523"/>
    </location>
</feature>
<feature type="compositionally biased region" description="Basic and acidic residues" evidence="1">
    <location>
        <begin position="1127"/>
        <end position="1152"/>
    </location>
</feature>
<evidence type="ECO:0000313" key="4">
    <source>
        <dbReference type="Proteomes" id="UP001152320"/>
    </source>
</evidence>
<feature type="compositionally biased region" description="Pro residues" evidence="1">
    <location>
        <begin position="86"/>
        <end position="96"/>
    </location>
</feature>
<feature type="compositionally biased region" description="Acidic residues" evidence="1">
    <location>
        <begin position="707"/>
        <end position="719"/>
    </location>
</feature>
<sequence length="1177" mass="130907">MIPSVEELEKLKVVELRARLSKFGISTSGRKAELIEKLRSYYEEDEDAASQDPSMAPSGIPPTPAQMLQAEQGRQGVPPGHMSDMPPVPPPPPLPPQQFLAQEEMIEREKQRIFQQQQQLIQKRQEEQQRLEAEKMQKALQQQQMLAAEKMMEQGMGGPPPPPPGAPPGPPPPKLDEMMQEKVMQQQHMIEQQQTEQHIAESSNIPDSDARDDEELLRHQQLAIQEITKQSLPPNVPLPPPPPVPFPAQAPGVPPLSAPVPPPPPLLPPAPQPSNLPQASQSAPMPPPLLQPVTSQAPPPSSIPQGMSLPVPPPPPPPGLLLASQPPTSEPPPPAPPVDRTPGGPPPVGPPPPGPLPVSMPQDDQRERPPLMNRGPPPLPFEGPRSRMQPPFDTRGPPRPFFGGNFRGGPPLPPFSGPPGPPPVSQPSFNSRPNFNMPPPGQQPFRERGPPPLMGNRGPPPPGSFDMRDRPPPRQPVEGRSGRRDGPAGGTSGPGPESQRRTPVSQSNESETKEPAPLEIKLPMALEKVLAYKEERAQEVGVTEEEAVGLPATTEEDSAPTEMESIVPEADEDEGYDEEEEEEEPESNKSKKERIERKQKLTKNQRRKLKKKRRKEAKRKDQEQKQNSEEAGQESAESIEEETAYPPGVEIEYVAEKLEITDPSMRQFAKIFEAFRLSEELKPLEKTEPKVEERAEKKREEKKDSGVDAEDSDEEDQQPESDVPKLSKKKLRKMNRLSVAELKQLVNRPDVVEMHDVTARDPKLLVYLKVAYRNTVPVPRHWCFKRKYLQGKRGIVKPPFELPDFIKKTGIMEMRQALQEKEEQQTMKTKMRQRVRPKMGKIDIDYQKLHDAFFRWQTKPKLTMHGELYYEGKEFETKLKEKKPGELSDELRTALGMPTGENADKYPPPWLIAMQRYGPPPSYPHLKIPGLNSPIPEGCTFGYHAGGWGKPPVDELGKPLYGDVFGTNADDFQKEQEEEEIDRTTWGELESESEEESDEEESEEEEDEDGKEIDETGLITPAEGGLITPSGLSSIATGMETPEMIELRKQNIEDAMEQGGDTPALYTVLPEKKTAVGGAMMGSAHVYDIGAATAGKKTGGSGITEGVAVALDPSELDLDTAAMAAKYEEQVREQQSQLEKEDFSDMVAEHAAKQKNKRKKQSQDSGRQAKKYKEFKF</sequence>
<dbReference type="InterPro" id="IPR006568">
    <property type="entry name" value="PSP_pro-rich"/>
</dbReference>
<keyword evidence="4" id="KW-1185">Reference proteome</keyword>
<feature type="region of interest" description="Disordered" evidence="1">
    <location>
        <begin position="686"/>
        <end position="729"/>
    </location>
</feature>
<feature type="compositionally biased region" description="Pro residues" evidence="1">
    <location>
        <begin position="158"/>
        <end position="173"/>
    </location>
</feature>
<dbReference type="Pfam" id="PF02037">
    <property type="entry name" value="SAP"/>
    <property type="match status" value="1"/>
</dbReference>
<feature type="compositionally biased region" description="Pro residues" evidence="1">
    <location>
        <begin position="234"/>
        <end position="274"/>
    </location>
</feature>
<dbReference type="Proteomes" id="UP001152320">
    <property type="component" value="Chromosome 3"/>
</dbReference>
<feature type="compositionally biased region" description="Basic and acidic residues" evidence="1">
    <location>
        <begin position="123"/>
        <end position="137"/>
    </location>
</feature>
<feature type="compositionally biased region" description="Acidic residues" evidence="1">
    <location>
        <begin position="569"/>
        <end position="585"/>
    </location>
</feature>
<feature type="compositionally biased region" description="Acidic residues" evidence="1">
    <location>
        <begin position="989"/>
        <end position="1012"/>
    </location>
</feature>
<feature type="compositionally biased region" description="Pro residues" evidence="1">
    <location>
        <begin position="410"/>
        <end position="425"/>
    </location>
</feature>
<feature type="region of interest" description="Disordered" evidence="1">
    <location>
        <begin position="536"/>
        <end position="648"/>
    </location>
</feature>
<dbReference type="Pfam" id="PF04046">
    <property type="entry name" value="PSP"/>
    <property type="match status" value="1"/>
</dbReference>
<protein>
    <submittedName>
        <fullName evidence="3">Splicing factor 3B subunit 2</fullName>
    </submittedName>
</protein>
<dbReference type="SUPFAM" id="SSF68906">
    <property type="entry name" value="SAP domain"/>
    <property type="match status" value="1"/>
</dbReference>
<feature type="compositionally biased region" description="Low complexity" evidence="1">
    <location>
        <begin position="113"/>
        <end position="122"/>
    </location>
</feature>
<feature type="region of interest" description="Disordered" evidence="1">
    <location>
        <begin position="1127"/>
        <end position="1177"/>
    </location>
</feature>
<feature type="compositionally biased region" description="Basic residues" evidence="1">
    <location>
        <begin position="600"/>
        <end position="617"/>
    </location>
</feature>
<feature type="compositionally biased region" description="Basic and acidic residues" evidence="1">
    <location>
        <begin position="618"/>
        <end position="628"/>
    </location>
</feature>
<feature type="compositionally biased region" description="Low complexity" evidence="1">
    <location>
        <begin position="184"/>
        <end position="197"/>
    </location>
</feature>
<dbReference type="GO" id="GO:0005689">
    <property type="term" value="C:U12-type spliceosomal complex"/>
    <property type="evidence" value="ECO:0007669"/>
    <property type="project" value="TreeGrafter"/>
</dbReference>